<organism evidence="1 2">
    <name type="scientific">Gulbenkiania indica</name>
    <dbReference type="NCBI Taxonomy" id="375574"/>
    <lineage>
        <taxon>Bacteria</taxon>
        <taxon>Pseudomonadati</taxon>
        <taxon>Pseudomonadota</taxon>
        <taxon>Betaproteobacteria</taxon>
        <taxon>Neisseriales</taxon>
        <taxon>Chromobacteriaceae</taxon>
        <taxon>Gulbenkiania</taxon>
    </lineage>
</organism>
<keyword evidence="2" id="KW-1185">Reference proteome</keyword>
<dbReference type="STRING" id="375574.GCA_001418035_01809"/>
<protein>
    <submittedName>
        <fullName evidence="1">Uncharacterized protein</fullName>
    </submittedName>
</protein>
<dbReference type="OrthoDB" id="9176930at2"/>
<evidence type="ECO:0000313" key="2">
    <source>
        <dbReference type="Proteomes" id="UP000243535"/>
    </source>
</evidence>
<dbReference type="Proteomes" id="UP000243535">
    <property type="component" value="Unassembled WGS sequence"/>
</dbReference>
<dbReference type="EMBL" id="CYHA01000004">
    <property type="protein sequence ID" value="CUA84218.1"/>
    <property type="molecule type" value="Genomic_DNA"/>
</dbReference>
<reference evidence="2" key="1">
    <citation type="submission" date="2015-08" db="EMBL/GenBank/DDBJ databases">
        <authorList>
            <person name="Varghese N."/>
        </authorList>
    </citation>
    <scope>NUCLEOTIDE SEQUENCE [LARGE SCALE GENOMIC DNA]</scope>
    <source>
        <strain evidence="2">DSM 17901</strain>
    </source>
</reference>
<proteinExistence type="predicted"/>
<name>A0A0K6GZR1_9NEIS</name>
<evidence type="ECO:0000313" key="1">
    <source>
        <dbReference type="EMBL" id="CUA84218.1"/>
    </source>
</evidence>
<dbReference type="RefSeq" id="WP_055434059.1">
    <property type="nucleotide sequence ID" value="NZ_CYHA01000004.1"/>
</dbReference>
<accession>A0A0K6GZR1</accession>
<gene>
    <name evidence="1" type="ORF">Ga0061063_2019</name>
</gene>
<sequence length="202" mass="23338">MAKKSQKNSKHVADLISSATLSALTLLAQVDKFAFLGVLDAAKPEHQARSELLECIPSVKREDITIADQEAVRLLQLLRFRTEEMLEHAFSQIEYESHPEINTFDRSADAMTRLIWLRVKAPRIFDQIETIYLTHHFHGHKKFLGFTVRDGDGRDFQWTAEVERKLHEGVNRPSFPRHLKSLTLGPTRRCHEQAAFPRRVQD</sequence>
<dbReference type="AlphaFoldDB" id="A0A0K6GZR1"/>